<name>A0A2J6T999_9HELO</name>
<evidence type="ECO:0000313" key="3">
    <source>
        <dbReference type="Proteomes" id="UP000235371"/>
    </source>
</evidence>
<dbReference type="EMBL" id="KZ613813">
    <property type="protein sequence ID" value="PMD59533.1"/>
    <property type="molecule type" value="Genomic_DNA"/>
</dbReference>
<sequence>MDSSFKDYQAWFFCWLIFGLLVCNTSSEDRLSIRPTITAAPFLEDIHQALKSSRTGTIALSVLGFGRLAVRGARFAFL</sequence>
<proteinExistence type="predicted"/>
<evidence type="ECO:0000313" key="2">
    <source>
        <dbReference type="EMBL" id="PMD59533.1"/>
    </source>
</evidence>
<dbReference type="GeneID" id="36588366"/>
<evidence type="ECO:0000256" key="1">
    <source>
        <dbReference type="SAM" id="SignalP"/>
    </source>
</evidence>
<reference evidence="2 3" key="1">
    <citation type="submission" date="2016-04" db="EMBL/GenBank/DDBJ databases">
        <title>A degradative enzymes factory behind the ericoid mycorrhizal symbiosis.</title>
        <authorList>
            <consortium name="DOE Joint Genome Institute"/>
            <person name="Martino E."/>
            <person name="Morin E."/>
            <person name="Grelet G."/>
            <person name="Kuo A."/>
            <person name="Kohler A."/>
            <person name="Daghino S."/>
            <person name="Barry K."/>
            <person name="Choi C."/>
            <person name="Cichocki N."/>
            <person name="Clum A."/>
            <person name="Copeland A."/>
            <person name="Hainaut M."/>
            <person name="Haridas S."/>
            <person name="Labutti K."/>
            <person name="Lindquist E."/>
            <person name="Lipzen A."/>
            <person name="Khouja H.-R."/>
            <person name="Murat C."/>
            <person name="Ohm R."/>
            <person name="Olson A."/>
            <person name="Spatafora J."/>
            <person name="Veneault-Fourrey C."/>
            <person name="Henrissat B."/>
            <person name="Grigoriev I."/>
            <person name="Martin F."/>
            <person name="Perotto S."/>
        </authorList>
    </citation>
    <scope>NUCLEOTIDE SEQUENCE [LARGE SCALE GENOMIC DNA]</scope>
    <source>
        <strain evidence="2 3">E</strain>
    </source>
</reference>
<dbReference type="InParanoid" id="A0A2J6T999"/>
<gene>
    <name evidence="2" type="ORF">K444DRAFT_613132</name>
</gene>
<feature type="signal peptide" evidence="1">
    <location>
        <begin position="1"/>
        <end position="27"/>
    </location>
</feature>
<organism evidence="2 3">
    <name type="scientific">Hyaloscypha bicolor E</name>
    <dbReference type="NCBI Taxonomy" id="1095630"/>
    <lineage>
        <taxon>Eukaryota</taxon>
        <taxon>Fungi</taxon>
        <taxon>Dikarya</taxon>
        <taxon>Ascomycota</taxon>
        <taxon>Pezizomycotina</taxon>
        <taxon>Leotiomycetes</taxon>
        <taxon>Helotiales</taxon>
        <taxon>Hyaloscyphaceae</taxon>
        <taxon>Hyaloscypha</taxon>
        <taxon>Hyaloscypha bicolor</taxon>
    </lineage>
</organism>
<dbReference type="Proteomes" id="UP000235371">
    <property type="component" value="Unassembled WGS sequence"/>
</dbReference>
<feature type="chain" id="PRO_5014349872" evidence="1">
    <location>
        <begin position="28"/>
        <end position="78"/>
    </location>
</feature>
<keyword evidence="3" id="KW-1185">Reference proteome</keyword>
<dbReference type="RefSeq" id="XP_024736437.1">
    <property type="nucleotide sequence ID" value="XM_024880289.1"/>
</dbReference>
<accession>A0A2J6T999</accession>
<protein>
    <submittedName>
        <fullName evidence="2">Uncharacterized protein</fullName>
    </submittedName>
</protein>
<dbReference type="AlphaFoldDB" id="A0A2J6T999"/>
<keyword evidence="1" id="KW-0732">Signal</keyword>